<feature type="binding site" evidence="2">
    <location>
        <begin position="84"/>
        <end position="87"/>
    </location>
    <ligand>
        <name>substrate</name>
    </ligand>
</feature>
<dbReference type="Gene3D" id="3.40.50.1240">
    <property type="entry name" value="Phosphoglycerate mutase-like"/>
    <property type="match status" value="1"/>
</dbReference>
<evidence type="ECO:0000256" key="2">
    <source>
        <dbReference type="PIRSR" id="PIRSR613078-2"/>
    </source>
</evidence>
<name>A0A7Y9IZE3_9BURK</name>
<keyword evidence="5" id="KW-1185">Reference proteome</keyword>
<dbReference type="InterPro" id="IPR029033">
    <property type="entry name" value="His_PPase_superfam"/>
</dbReference>
<dbReference type="EMBL" id="JACBYR010000002">
    <property type="protein sequence ID" value="NYE84889.1"/>
    <property type="molecule type" value="Genomic_DNA"/>
</dbReference>
<dbReference type="PIRSF" id="PIRSF000709">
    <property type="entry name" value="6PFK_2-Ptase"/>
    <property type="match status" value="1"/>
</dbReference>
<keyword evidence="4" id="KW-0413">Isomerase</keyword>
<dbReference type="GO" id="GO:0005737">
    <property type="term" value="C:cytoplasm"/>
    <property type="evidence" value="ECO:0007669"/>
    <property type="project" value="TreeGrafter"/>
</dbReference>
<sequence>MTELWLIRHGVTEWNRAHRVQGMLNIALDEEGHRQAEQLAAHFREVSPQAHASYTSDLDRAHDTARPGTAQLGLPLGIEPGLRERKYGVFEGLSFPELAERFPEAADAVHHRRPDYDMMGGESLRQFQQRVVSTLTRIAAQHPDQRVLVFTHSGVIDMAYRYAMGIPVEAERRRSVPNASINRLEIDGEHWRVLGWGDVSHLAGAPAEIHPA</sequence>
<evidence type="ECO:0000256" key="1">
    <source>
        <dbReference type="PIRSR" id="PIRSR613078-1"/>
    </source>
</evidence>
<dbReference type="GO" id="GO:0016791">
    <property type="term" value="F:phosphatase activity"/>
    <property type="evidence" value="ECO:0007669"/>
    <property type="project" value="TreeGrafter"/>
</dbReference>
<dbReference type="GO" id="GO:0004619">
    <property type="term" value="F:phosphoglycerate mutase activity"/>
    <property type="evidence" value="ECO:0007669"/>
    <property type="project" value="UniProtKB-EC"/>
</dbReference>
<dbReference type="EC" id="5.4.2.12" evidence="4"/>
<evidence type="ECO:0000313" key="5">
    <source>
        <dbReference type="Proteomes" id="UP000542125"/>
    </source>
</evidence>
<feature type="active site" description="Tele-phosphohistidine intermediate" evidence="1">
    <location>
        <position position="9"/>
    </location>
</feature>
<feature type="active site" description="Proton donor/acceptor" evidence="1">
    <location>
        <position position="84"/>
    </location>
</feature>
<gene>
    <name evidence="4" type="ORF">FHW18_004196</name>
</gene>
<dbReference type="SUPFAM" id="SSF53254">
    <property type="entry name" value="Phosphoglycerate mutase-like"/>
    <property type="match status" value="1"/>
</dbReference>
<feature type="region of interest" description="Disordered" evidence="3">
    <location>
        <begin position="51"/>
        <end position="72"/>
    </location>
</feature>
<reference evidence="4 5" key="1">
    <citation type="submission" date="2020-07" db="EMBL/GenBank/DDBJ databases">
        <title>Genomic Encyclopedia of Type Strains, Phase IV (KMG-V): Genome sequencing to study the core and pangenomes of soil and plant-associated prokaryotes.</title>
        <authorList>
            <person name="Whitman W."/>
        </authorList>
    </citation>
    <scope>NUCLEOTIDE SEQUENCE [LARGE SCALE GENOMIC DNA]</scope>
    <source>
        <strain evidence="4 5">SAS40</strain>
    </source>
</reference>
<evidence type="ECO:0000256" key="3">
    <source>
        <dbReference type="SAM" id="MobiDB-lite"/>
    </source>
</evidence>
<dbReference type="PANTHER" id="PTHR48100:SF1">
    <property type="entry name" value="HISTIDINE PHOSPHATASE FAMILY PROTEIN-RELATED"/>
    <property type="match status" value="1"/>
</dbReference>
<comment type="caution">
    <text evidence="4">The sequence shown here is derived from an EMBL/GenBank/DDBJ whole genome shotgun (WGS) entry which is preliminary data.</text>
</comment>
<dbReference type="Proteomes" id="UP000542125">
    <property type="component" value="Unassembled WGS sequence"/>
</dbReference>
<protein>
    <submittedName>
        <fullName evidence="4">Putative phosphoglycerate mutase</fullName>
        <ecNumber evidence="4">5.4.2.12</ecNumber>
    </submittedName>
</protein>
<organism evidence="4 5">
    <name type="scientific">Pigmentiphaga litoralis</name>
    <dbReference type="NCBI Taxonomy" id="516702"/>
    <lineage>
        <taxon>Bacteria</taxon>
        <taxon>Pseudomonadati</taxon>
        <taxon>Pseudomonadota</taxon>
        <taxon>Betaproteobacteria</taxon>
        <taxon>Burkholderiales</taxon>
        <taxon>Alcaligenaceae</taxon>
        <taxon>Pigmentiphaga</taxon>
    </lineage>
</organism>
<dbReference type="InterPro" id="IPR050275">
    <property type="entry name" value="PGM_Phosphatase"/>
</dbReference>
<proteinExistence type="predicted"/>
<feature type="binding site" evidence="2">
    <location>
        <position position="60"/>
    </location>
    <ligand>
        <name>substrate</name>
    </ligand>
</feature>
<dbReference type="CDD" id="cd07067">
    <property type="entry name" value="HP_PGM_like"/>
    <property type="match status" value="1"/>
</dbReference>
<dbReference type="AlphaFoldDB" id="A0A7Y9IZE3"/>
<evidence type="ECO:0000313" key="4">
    <source>
        <dbReference type="EMBL" id="NYE84889.1"/>
    </source>
</evidence>
<dbReference type="InterPro" id="IPR013078">
    <property type="entry name" value="His_Pase_superF_clade-1"/>
</dbReference>
<dbReference type="SMART" id="SM00855">
    <property type="entry name" value="PGAM"/>
    <property type="match status" value="1"/>
</dbReference>
<dbReference type="Pfam" id="PF00300">
    <property type="entry name" value="His_Phos_1"/>
    <property type="match status" value="1"/>
</dbReference>
<dbReference type="PANTHER" id="PTHR48100">
    <property type="entry name" value="BROAD-SPECIFICITY PHOSPHATASE YOR283W-RELATED"/>
    <property type="match status" value="1"/>
</dbReference>
<feature type="binding site" evidence="2">
    <location>
        <begin position="8"/>
        <end position="15"/>
    </location>
    <ligand>
        <name>substrate</name>
    </ligand>
</feature>
<dbReference type="RefSeq" id="WP_179588921.1">
    <property type="nucleotide sequence ID" value="NZ_JACBYR010000002.1"/>
</dbReference>
<accession>A0A7Y9IZE3</accession>